<feature type="non-terminal residue" evidence="2">
    <location>
        <position position="1"/>
    </location>
</feature>
<proteinExistence type="predicted"/>
<evidence type="ECO:0000313" key="3">
    <source>
        <dbReference type="Proteomes" id="UP000075809"/>
    </source>
</evidence>
<dbReference type="EMBL" id="KQ983039">
    <property type="protein sequence ID" value="KYQ48024.1"/>
    <property type="molecule type" value="Genomic_DNA"/>
</dbReference>
<feature type="region of interest" description="Disordered" evidence="1">
    <location>
        <begin position="89"/>
        <end position="127"/>
    </location>
</feature>
<sequence>SDNPIIRQPPANILETEFSSPDGGRRPRVRPPLRDVYPTPVARVSTRSGGDAQDEGESRDDACMRGEMSFPARGNLRLVAIGGSKLAREAVGDRVAPTKGAEGREREREDARGESAQSTSGGQKKRGTVFTLSRTCMRRTVNRDTRACTHYVQNSWQNTAIYSKAYASH</sequence>
<dbReference type="Proteomes" id="UP000075809">
    <property type="component" value="Unassembled WGS sequence"/>
</dbReference>
<accession>A0A151WJL6</accession>
<feature type="compositionally biased region" description="Basic and acidic residues" evidence="1">
    <location>
        <begin position="101"/>
        <end position="113"/>
    </location>
</feature>
<gene>
    <name evidence="2" type="ORF">ALC60_12984</name>
</gene>
<dbReference type="AlphaFoldDB" id="A0A151WJL6"/>
<feature type="region of interest" description="Disordered" evidence="1">
    <location>
        <begin position="1"/>
        <end position="68"/>
    </location>
</feature>
<evidence type="ECO:0000256" key="1">
    <source>
        <dbReference type="SAM" id="MobiDB-lite"/>
    </source>
</evidence>
<keyword evidence="3" id="KW-1185">Reference proteome</keyword>
<protein>
    <submittedName>
        <fullName evidence="2">Uncharacterized protein</fullName>
    </submittedName>
</protein>
<reference evidence="2 3" key="1">
    <citation type="submission" date="2015-09" db="EMBL/GenBank/DDBJ databases">
        <title>Trachymyrmex zeteki WGS genome.</title>
        <authorList>
            <person name="Nygaard S."/>
            <person name="Hu H."/>
            <person name="Boomsma J."/>
            <person name="Zhang G."/>
        </authorList>
    </citation>
    <scope>NUCLEOTIDE SEQUENCE [LARGE SCALE GENOMIC DNA]</scope>
    <source>
        <strain evidence="2">Tzet28-1</strain>
        <tissue evidence="2">Whole body</tissue>
    </source>
</reference>
<name>A0A151WJL6_9HYME</name>
<organism evidence="2 3">
    <name type="scientific">Mycetomoellerius zeteki</name>
    <dbReference type="NCBI Taxonomy" id="64791"/>
    <lineage>
        <taxon>Eukaryota</taxon>
        <taxon>Metazoa</taxon>
        <taxon>Ecdysozoa</taxon>
        <taxon>Arthropoda</taxon>
        <taxon>Hexapoda</taxon>
        <taxon>Insecta</taxon>
        <taxon>Pterygota</taxon>
        <taxon>Neoptera</taxon>
        <taxon>Endopterygota</taxon>
        <taxon>Hymenoptera</taxon>
        <taxon>Apocrita</taxon>
        <taxon>Aculeata</taxon>
        <taxon>Formicoidea</taxon>
        <taxon>Formicidae</taxon>
        <taxon>Myrmicinae</taxon>
        <taxon>Mycetomoellerius</taxon>
    </lineage>
</organism>
<evidence type="ECO:0000313" key="2">
    <source>
        <dbReference type="EMBL" id="KYQ48024.1"/>
    </source>
</evidence>